<feature type="transmembrane region" description="Helical" evidence="2">
    <location>
        <begin position="50"/>
        <end position="72"/>
    </location>
</feature>
<feature type="transmembrane region" description="Helical" evidence="2">
    <location>
        <begin position="78"/>
        <end position="101"/>
    </location>
</feature>
<keyword evidence="2" id="KW-0472">Membrane</keyword>
<sequence>MSPRRRDADRPPKVRDRDRPVGRAASSPREQGAVGGPEGRPVGEAPGRGLICASWAGTAVLAAIVAAGVVAIDDVGPLVVAVSGALFVLGSVAFFVAYAIAVGRSRHELIGIGGLYFMSGTAPAPVRRSMMWSLGLQVALVVVAVAARPFSSLVFTSLAPVFGLGLAGWWVARHGRFAPRAR</sequence>
<feature type="region of interest" description="Disordered" evidence="1">
    <location>
        <begin position="1"/>
        <end position="40"/>
    </location>
</feature>
<proteinExistence type="predicted"/>
<dbReference type="Proteomes" id="UP000334019">
    <property type="component" value="Chromosome"/>
</dbReference>
<gene>
    <name evidence="3" type="ORF">GH723_10995</name>
</gene>
<feature type="transmembrane region" description="Helical" evidence="2">
    <location>
        <begin position="129"/>
        <end position="147"/>
    </location>
</feature>
<organism evidence="3 4">
    <name type="scientific">Actinomarinicola tropica</name>
    <dbReference type="NCBI Taxonomy" id="2789776"/>
    <lineage>
        <taxon>Bacteria</taxon>
        <taxon>Bacillati</taxon>
        <taxon>Actinomycetota</taxon>
        <taxon>Acidimicrobiia</taxon>
        <taxon>Acidimicrobiales</taxon>
        <taxon>Iamiaceae</taxon>
        <taxon>Actinomarinicola</taxon>
    </lineage>
</organism>
<dbReference type="AlphaFoldDB" id="A0A5Q2RFG5"/>
<evidence type="ECO:0000256" key="1">
    <source>
        <dbReference type="SAM" id="MobiDB-lite"/>
    </source>
</evidence>
<evidence type="ECO:0000256" key="2">
    <source>
        <dbReference type="SAM" id="Phobius"/>
    </source>
</evidence>
<keyword evidence="4" id="KW-1185">Reference proteome</keyword>
<feature type="compositionally biased region" description="Basic and acidic residues" evidence="1">
    <location>
        <begin position="1"/>
        <end position="21"/>
    </location>
</feature>
<feature type="transmembrane region" description="Helical" evidence="2">
    <location>
        <begin position="153"/>
        <end position="172"/>
    </location>
</feature>
<dbReference type="KEGG" id="atq:GH723_10995"/>
<dbReference type="RefSeq" id="WP_153759685.1">
    <property type="nucleotide sequence ID" value="NZ_CP045851.1"/>
</dbReference>
<name>A0A5Q2RFG5_9ACTN</name>
<protein>
    <submittedName>
        <fullName evidence="3">Uncharacterized protein</fullName>
    </submittedName>
</protein>
<accession>A0A5Q2RFG5</accession>
<dbReference type="EMBL" id="CP045851">
    <property type="protein sequence ID" value="QGG95578.1"/>
    <property type="molecule type" value="Genomic_DNA"/>
</dbReference>
<keyword evidence="2" id="KW-0812">Transmembrane</keyword>
<evidence type="ECO:0000313" key="3">
    <source>
        <dbReference type="EMBL" id="QGG95578.1"/>
    </source>
</evidence>
<evidence type="ECO:0000313" key="4">
    <source>
        <dbReference type="Proteomes" id="UP000334019"/>
    </source>
</evidence>
<keyword evidence="2" id="KW-1133">Transmembrane helix</keyword>
<reference evidence="3 4" key="1">
    <citation type="submission" date="2019-11" db="EMBL/GenBank/DDBJ databases">
        <authorList>
            <person name="He Y."/>
        </authorList>
    </citation>
    <scope>NUCLEOTIDE SEQUENCE [LARGE SCALE GENOMIC DNA]</scope>
    <source>
        <strain evidence="3 4">SCSIO 58843</strain>
    </source>
</reference>